<gene>
    <name evidence="4" type="ORF">CUNI_LOCUS11933</name>
</gene>
<evidence type="ECO:0000313" key="4">
    <source>
        <dbReference type="EMBL" id="CAG5126375.1"/>
    </source>
</evidence>
<dbReference type="PROSITE" id="PS50835">
    <property type="entry name" value="IG_LIKE"/>
    <property type="match status" value="1"/>
</dbReference>
<dbReference type="SUPFAM" id="SSF48726">
    <property type="entry name" value="Immunoglobulin"/>
    <property type="match status" value="1"/>
</dbReference>
<dbReference type="Proteomes" id="UP000678393">
    <property type="component" value="Unassembled WGS sequence"/>
</dbReference>
<name>A0A8S3ZEW5_9EUPU</name>
<feature type="domain" description="Ig-like" evidence="3">
    <location>
        <begin position="31"/>
        <end position="109"/>
    </location>
</feature>
<dbReference type="Pfam" id="PF07679">
    <property type="entry name" value="I-set"/>
    <property type="match status" value="1"/>
</dbReference>
<evidence type="ECO:0000313" key="5">
    <source>
        <dbReference type="Proteomes" id="UP000678393"/>
    </source>
</evidence>
<reference evidence="4" key="1">
    <citation type="submission" date="2021-04" db="EMBL/GenBank/DDBJ databases">
        <authorList>
            <consortium name="Molecular Ecology Group"/>
        </authorList>
    </citation>
    <scope>NUCLEOTIDE SEQUENCE</scope>
</reference>
<organism evidence="4 5">
    <name type="scientific">Candidula unifasciata</name>
    <dbReference type="NCBI Taxonomy" id="100452"/>
    <lineage>
        <taxon>Eukaryota</taxon>
        <taxon>Metazoa</taxon>
        <taxon>Spiralia</taxon>
        <taxon>Lophotrochozoa</taxon>
        <taxon>Mollusca</taxon>
        <taxon>Gastropoda</taxon>
        <taxon>Heterobranchia</taxon>
        <taxon>Euthyneura</taxon>
        <taxon>Panpulmonata</taxon>
        <taxon>Eupulmonata</taxon>
        <taxon>Stylommatophora</taxon>
        <taxon>Helicina</taxon>
        <taxon>Helicoidea</taxon>
        <taxon>Geomitridae</taxon>
        <taxon>Candidula</taxon>
    </lineage>
</organism>
<evidence type="ECO:0000256" key="2">
    <source>
        <dbReference type="SAM" id="SignalP"/>
    </source>
</evidence>
<feature type="chain" id="PRO_5035900733" description="Ig-like domain-containing protein" evidence="2">
    <location>
        <begin position="20"/>
        <end position="218"/>
    </location>
</feature>
<dbReference type="EMBL" id="CAJHNH020002338">
    <property type="protein sequence ID" value="CAG5126375.1"/>
    <property type="molecule type" value="Genomic_DNA"/>
</dbReference>
<feature type="region of interest" description="Disordered" evidence="1">
    <location>
        <begin position="167"/>
        <end position="218"/>
    </location>
</feature>
<proteinExistence type="predicted"/>
<accession>A0A8S3ZEW5</accession>
<protein>
    <recommendedName>
        <fullName evidence="3">Ig-like domain-containing protein</fullName>
    </recommendedName>
</protein>
<dbReference type="InterPro" id="IPR013098">
    <property type="entry name" value="Ig_I-set"/>
</dbReference>
<dbReference type="AlphaFoldDB" id="A0A8S3ZEW5"/>
<dbReference type="OrthoDB" id="6152887at2759"/>
<dbReference type="InterPro" id="IPR013783">
    <property type="entry name" value="Ig-like_fold"/>
</dbReference>
<dbReference type="Gene3D" id="2.60.40.10">
    <property type="entry name" value="Immunoglobulins"/>
    <property type="match status" value="1"/>
</dbReference>
<evidence type="ECO:0000259" key="3">
    <source>
        <dbReference type="PROSITE" id="PS50835"/>
    </source>
</evidence>
<evidence type="ECO:0000256" key="1">
    <source>
        <dbReference type="SAM" id="MobiDB-lite"/>
    </source>
</evidence>
<keyword evidence="5" id="KW-1185">Reference proteome</keyword>
<keyword evidence="2" id="KW-0732">Signal</keyword>
<feature type="signal peptide" evidence="2">
    <location>
        <begin position="1"/>
        <end position="19"/>
    </location>
</feature>
<feature type="compositionally biased region" description="Basic and acidic residues" evidence="1">
    <location>
        <begin position="201"/>
        <end position="218"/>
    </location>
</feature>
<dbReference type="InterPro" id="IPR036179">
    <property type="entry name" value="Ig-like_dom_sf"/>
</dbReference>
<comment type="caution">
    <text evidence="4">The sequence shown here is derived from an EMBL/GenBank/DDBJ whole genome shotgun (WGS) entry which is preliminary data.</text>
</comment>
<dbReference type="InterPro" id="IPR007110">
    <property type="entry name" value="Ig-like_dom"/>
</dbReference>
<sequence length="218" mass="24323">MHVLLQCCTVGLLVAAAVANLQSWSERSYIGRPHTFGCNSTLNNVSVSSDHILSWTRLGSDLPLQTDKNYELLADSGVANMSLTIRSVTSDMAGIYFCHIRNQSGAEVDRVVKGLNLAGPLYDDKFEEYKSNVIRGVISAASVFTFVVGICVIDRFKYLTIEQKQKRRERKEERARRQQQQQQAKNGGIDNLALEDGLPTSREHDGSAHRKIESNTHL</sequence>